<organism evidence="2 3">
    <name type="scientific">Candidatus Roizmanbacteria bacterium RIFCSPHIGHO2_02_FULL_37_24</name>
    <dbReference type="NCBI Taxonomy" id="1802037"/>
    <lineage>
        <taxon>Bacteria</taxon>
        <taxon>Candidatus Roizmaniibacteriota</taxon>
    </lineage>
</organism>
<dbReference type="EMBL" id="MFZM01000020">
    <property type="protein sequence ID" value="OGK23502.1"/>
    <property type="molecule type" value="Genomic_DNA"/>
</dbReference>
<proteinExistence type="predicted"/>
<reference evidence="2 3" key="1">
    <citation type="journal article" date="2016" name="Nat. Commun.">
        <title>Thousands of microbial genomes shed light on interconnected biogeochemical processes in an aquifer system.</title>
        <authorList>
            <person name="Anantharaman K."/>
            <person name="Brown C.T."/>
            <person name="Hug L.A."/>
            <person name="Sharon I."/>
            <person name="Castelle C.J."/>
            <person name="Probst A.J."/>
            <person name="Thomas B.C."/>
            <person name="Singh A."/>
            <person name="Wilkins M.J."/>
            <person name="Karaoz U."/>
            <person name="Brodie E.L."/>
            <person name="Williams K.H."/>
            <person name="Hubbard S.S."/>
            <person name="Banfield J.F."/>
        </authorList>
    </citation>
    <scope>NUCLEOTIDE SEQUENCE [LARGE SCALE GENOMIC DNA]</scope>
</reference>
<protein>
    <recommendedName>
        <fullName evidence="4">Bacterial Ig domain-containing protein</fullName>
    </recommendedName>
</protein>
<dbReference type="AlphaFoldDB" id="A0A1F7GYB1"/>
<name>A0A1F7GYB1_9BACT</name>
<keyword evidence="1" id="KW-1133">Transmembrane helix</keyword>
<sequence length="138" mass="15108">MKKETLIAVILGIIAGIAIAVFIIKNSRDSSNKSADIILEQLTPTITIDTKKTEPLLIEEPDDGFVTEEESVTIKGTSQVNALIVLQTPQGEQILKTKNNSFTFDVDLLPGENKMKITSYSGKNIDARSLTVYSIQPE</sequence>
<evidence type="ECO:0008006" key="4">
    <source>
        <dbReference type="Google" id="ProtNLM"/>
    </source>
</evidence>
<evidence type="ECO:0000313" key="2">
    <source>
        <dbReference type="EMBL" id="OGK23502.1"/>
    </source>
</evidence>
<accession>A0A1F7GYB1</accession>
<evidence type="ECO:0000313" key="3">
    <source>
        <dbReference type="Proteomes" id="UP000177159"/>
    </source>
</evidence>
<dbReference type="InterPro" id="IPR013783">
    <property type="entry name" value="Ig-like_fold"/>
</dbReference>
<dbReference type="Gene3D" id="2.60.40.10">
    <property type="entry name" value="Immunoglobulins"/>
    <property type="match status" value="1"/>
</dbReference>
<feature type="transmembrane region" description="Helical" evidence="1">
    <location>
        <begin position="6"/>
        <end position="24"/>
    </location>
</feature>
<evidence type="ECO:0000256" key="1">
    <source>
        <dbReference type="SAM" id="Phobius"/>
    </source>
</evidence>
<dbReference type="Proteomes" id="UP000177159">
    <property type="component" value="Unassembled WGS sequence"/>
</dbReference>
<gene>
    <name evidence="2" type="ORF">A3C24_01765</name>
</gene>
<keyword evidence="1" id="KW-0472">Membrane</keyword>
<comment type="caution">
    <text evidence="2">The sequence shown here is derived from an EMBL/GenBank/DDBJ whole genome shotgun (WGS) entry which is preliminary data.</text>
</comment>
<keyword evidence="1" id="KW-0812">Transmembrane</keyword>